<dbReference type="EMBL" id="MRDE01000074">
    <property type="protein sequence ID" value="OMH23477.1"/>
    <property type="molecule type" value="Genomic_DNA"/>
</dbReference>
<comment type="caution">
    <text evidence="2">The sequence shown here is derived from an EMBL/GenBank/DDBJ whole genome shotgun (WGS) entry which is preliminary data.</text>
</comment>
<dbReference type="STRING" id="554083.BKD30_12390"/>
<dbReference type="InterPro" id="IPR035919">
    <property type="entry name" value="EAL_sf"/>
</dbReference>
<evidence type="ECO:0000313" key="2">
    <source>
        <dbReference type="EMBL" id="OMH23477.1"/>
    </source>
</evidence>
<dbReference type="AlphaFoldDB" id="A0A1R1L7F9"/>
<dbReference type="Pfam" id="PF00563">
    <property type="entry name" value="EAL"/>
    <property type="match status" value="1"/>
</dbReference>
<dbReference type="InterPro" id="IPR001633">
    <property type="entry name" value="EAL_dom"/>
</dbReference>
<dbReference type="RefSeq" id="WP_076705138.1">
    <property type="nucleotide sequence ID" value="NZ_MRDE01000074.1"/>
</dbReference>
<dbReference type="CDD" id="cd01948">
    <property type="entry name" value="EAL"/>
    <property type="match status" value="1"/>
</dbReference>
<keyword evidence="3" id="KW-1185">Reference proteome</keyword>
<dbReference type="InterPro" id="IPR050706">
    <property type="entry name" value="Cyclic-di-GMP_PDE-like"/>
</dbReference>
<name>A0A1R1L7F9_9MICC</name>
<feature type="domain" description="EAL" evidence="1">
    <location>
        <begin position="12"/>
        <end position="260"/>
    </location>
</feature>
<dbReference type="SUPFAM" id="SSF141868">
    <property type="entry name" value="EAL domain-like"/>
    <property type="match status" value="1"/>
</dbReference>
<sequence>MSEPAPDAAVWADRFDDVLSGAALARGAIDTAYQPIVDIARGTVVGYEALARFPGFAERNPEQWFANARGHGCAAELEAAALRCALRHRRTLPANCFLTVNVSPDLLVSEPVRAVWREEAGRSGDLGGLVVELTEQAPIDSYAELEADLNVLRSAGALIAVDDAGAGYAGLQHLVRLRPSLIKIDRALIQDVDIDETKRALVELVGTFASRIDAWVLAEGIERAEELATLADLGVPLAQGYHLARPGPPWAGIKPAVALRLAVTAHPHRTTDRENDVGARTVRAALEPVPTVTDLAEAPGRFTDGPHLNAVVLLDELDRPVAVLESTVDLYALAPGMRVNVHTPLPEALERAVTRPGAQRFEPLLVTDAAGRYVGIARIERLITALTRLMD</sequence>
<proteinExistence type="predicted"/>
<gene>
    <name evidence="2" type="ORF">BKD30_12390</name>
</gene>
<dbReference type="GO" id="GO:0071111">
    <property type="term" value="F:cyclic-guanylate-specific phosphodiesterase activity"/>
    <property type="evidence" value="ECO:0007669"/>
    <property type="project" value="InterPro"/>
</dbReference>
<dbReference type="PROSITE" id="PS50883">
    <property type="entry name" value="EAL"/>
    <property type="match status" value="1"/>
</dbReference>
<reference evidence="2 3" key="1">
    <citation type="submission" date="2016-12" db="EMBL/GenBank/DDBJ databases">
        <title>Draft genome of Tersicoccus phoenicis 1P05MA.</title>
        <authorList>
            <person name="Nakajima Y."/>
            <person name="Yoshizawa S."/>
            <person name="Nakamura K."/>
            <person name="Ogura Y."/>
            <person name="Hayashi T."/>
            <person name="Kogure K."/>
        </authorList>
    </citation>
    <scope>NUCLEOTIDE SEQUENCE [LARGE SCALE GENOMIC DNA]</scope>
    <source>
        <strain evidence="2 3">1p05MA</strain>
    </source>
</reference>
<dbReference type="PANTHER" id="PTHR33121">
    <property type="entry name" value="CYCLIC DI-GMP PHOSPHODIESTERASE PDEF"/>
    <property type="match status" value="1"/>
</dbReference>
<evidence type="ECO:0000313" key="3">
    <source>
        <dbReference type="Proteomes" id="UP000187085"/>
    </source>
</evidence>
<organism evidence="2 3">
    <name type="scientific">Tersicoccus phoenicis</name>
    <dbReference type="NCBI Taxonomy" id="554083"/>
    <lineage>
        <taxon>Bacteria</taxon>
        <taxon>Bacillati</taxon>
        <taxon>Actinomycetota</taxon>
        <taxon>Actinomycetes</taxon>
        <taxon>Micrococcales</taxon>
        <taxon>Micrococcaceae</taxon>
        <taxon>Tersicoccus</taxon>
    </lineage>
</organism>
<dbReference type="PANTHER" id="PTHR33121:SF76">
    <property type="entry name" value="SIGNALING PROTEIN"/>
    <property type="match status" value="1"/>
</dbReference>
<dbReference type="Proteomes" id="UP000187085">
    <property type="component" value="Unassembled WGS sequence"/>
</dbReference>
<dbReference type="OrthoDB" id="23692at2"/>
<accession>A0A1R1L7F9</accession>
<dbReference type="SMART" id="SM00052">
    <property type="entry name" value="EAL"/>
    <property type="match status" value="1"/>
</dbReference>
<protein>
    <submittedName>
        <fullName evidence="2">Diguanylate phosphodiesterase</fullName>
    </submittedName>
</protein>
<evidence type="ECO:0000259" key="1">
    <source>
        <dbReference type="PROSITE" id="PS50883"/>
    </source>
</evidence>
<dbReference type="Gene3D" id="3.20.20.450">
    <property type="entry name" value="EAL domain"/>
    <property type="match status" value="1"/>
</dbReference>